<evidence type="ECO:0000313" key="1">
    <source>
        <dbReference type="EMBL" id="KAK4879988.1"/>
    </source>
</evidence>
<comment type="caution">
    <text evidence="1">The sequence shown here is derived from an EMBL/GenBank/DDBJ whole genome shotgun (WGS) entry which is preliminary data.</text>
</comment>
<dbReference type="EMBL" id="JARPUR010000003">
    <property type="protein sequence ID" value="KAK4879988.1"/>
    <property type="molecule type" value="Genomic_DNA"/>
</dbReference>
<evidence type="ECO:0000313" key="2">
    <source>
        <dbReference type="Proteomes" id="UP001353858"/>
    </source>
</evidence>
<gene>
    <name evidence="1" type="ORF">RN001_008134</name>
</gene>
<dbReference type="Proteomes" id="UP001353858">
    <property type="component" value="Unassembled WGS sequence"/>
</dbReference>
<name>A0AAN7SP53_9COLE</name>
<accession>A0AAN7SP53</accession>
<proteinExistence type="predicted"/>
<reference evidence="2" key="1">
    <citation type="submission" date="2023-01" db="EMBL/GenBank/DDBJ databases">
        <title>Key to firefly adult light organ development and bioluminescence: homeobox transcription factors regulate luciferase expression and transportation to peroxisome.</title>
        <authorList>
            <person name="Fu X."/>
        </authorList>
    </citation>
    <scope>NUCLEOTIDE SEQUENCE [LARGE SCALE GENOMIC DNA]</scope>
</reference>
<sequence length="126" mass="14628">MKSLLRVYQTKNFATLYQAEASATITNLVLHFPVRAHSYLPTDQVFDRAEKILKKHTIMVSTEEYKRFYEQVGQVRTLSTDWNLYDIKNLSTTYNKITGIKDLKIIYLQKSISNSGITVKFKGIPF</sequence>
<organism evidence="1 2">
    <name type="scientific">Aquatica leii</name>
    <dbReference type="NCBI Taxonomy" id="1421715"/>
    <lineage>
        <taxon>Eukaryota</taxon>
        <taxon>Metazoa</taxon>
        <taxon>Ecdysozoa</taxon>
        <taxon>Arthropoda</taxon>
        <taxon>Hexapoda</taxon>
        <taxon>Insecta</taxon>
        <taxon>Pterygota</taxon>
        <taxon>Neoptera</taxon>
        <taxon>Endopterygota</taxon>
        <taxon>Coleoptera</taxon>
        <taxon>Polyphaga</taxon>
        <taxon>Elateriformia</taxon>
        <taxon>Elateroidea</taxon>
        <taxon>Lampyridae</taxon>
        <taxon>Luciolinae</taxon>
        <taxon>Aquatica</taxon>
    </lineage>
</organism>
<protein>
    <submittedName>
        <fullName evidence="1">Uncharacterized protein</fullName>
    </submittedName>
</protein>
<keyword evidence="2" id="KW-1185">Reference proteome</keyword>
<dbReference type="AlphaFoldDB" id="A0AAN7SP53"/>